<dbReference type="SUPFAM" id="SSF48452">
    <property type="entry name" value="TPR-like"/>
    <property type="match status" value="1"/>
</dbReference>
<dbReference type="InterPro" id="IPR019734">
    <property type="entry name" value="TPR_rpt"/>
</dbReference>
<keyword evidence="3" id="KW-1185">Reference proteome</keyword>
<dbReference type="SUPFAM" id="SSF81901">
    <property type="entry name" value="HCP-like"/>
    <property type="match status" value="1"/>
</dbReference>
<reference evidence="2 3" key="2">
    <citation type="journal article" date="2011" name="Stand. Genomic Sci.">
        <title>Complete genome sequence of Paludibacter propionicigenes type strain (WB4).</title>
        <authorList>
            <person name="Gronow S."/>
            <person name="Munk C."/>
            <person name="Lapidus A."/>
            <person name="Nolan M."/>
            <person name="Lucas S."/>
            <person name="Hammon N."/>
            <person name="Deshpande S."/>
            <person name="Cheng J.F."/>
            <person name="Tapia R."/>
            <person name="Han C."/>
            <person name="Goodwin L."/>
            <person name="Pitluck S."/>
            <person name="Liolios K."/>
            <person name="Ivanova N."/>
            <person name="Mavromatis K."/>
            <person name="Mikhailova N."/>
            <person name="Pati A."/>
            <person name="Chen A."/>
            <person name="Palaniappan K."/>
            <person name="Land M."/>
            <person name="Hauser L."/>
            <person name="Chang Y.J."/>
            <person name="Jeffries C.D."/>
            <person name="Brambilla E."/>
            <person name="Rohde M."/>
            <person name="Goker M."/>
            <person name="Detter J.C."/>
            <person name="Woyke T."/>
            <person name="Bristow J."/>
            <person name="Eisen J.A."/>
            <person name="Markowitz V."/>
            <person name="Hugenholtz P."/>
            <person name="Kyrpides N.C."/>
            <person name="Klenk H.P."/>
        </authorList>
    </citation>
    <scope>NUCLEOTIDE SEQUENCE [LARGE SCALE GENOMIC DNA]</scope>
    <source>
        <strain evidence="3">DSM 17365 / JCM 13257 / WB4</strain>
    </source>
</reference>
<dbReference type="Gene3D" id="1.25.40.10">
    <property type="entry name" value="Tetratricopeptide repeat domain"/>
    <property type="match status" value="3"/>
</dbReference>
<evidence type="ECO:0000313" key="2">
    <source>
        <dbReference type="EMBL" id="ADQ79839.1"/>
    </source>
</evidence>
<dbReference type="Pfam" id="PF13181">
    <property type="entry name" value="TPR_8"/>
    <property type="match status" value="1"/>
</dbReference>
<feature type="region of interest" description="Disordered" evidence="1">
    <location>
        <begin position="769"/>
        <end position="794"/>
    </location>
</feature>
<evidence type="ECO:0000256" key="1">
    <source>
        <dbReference type="SAM" id="MobiDB-lite"/>
    </source>
</evidence>
<dbReference type="eggNOG" id="COG1729">
    <property type="taxonomic scope" value="Bacteria"/>
</dbReference>
<dbReference type="RefSeq" id="WP_013445208.1">
    <property type="nucleotide sequence ID" value="NC_014734.1"/>
</dbReference>
<dbReference type="HOGENOM" id="CLU_007706_0_0_10"/>
<name>E4T545_PALPW</name>
<proteinExistence type="predicted"/>
<reference key="1">
    <citation type="submission" date="2010-11" db="EMBL/GenBank/DDBJ databases">
        <title>The complete genome of Paludibacter propionicigenes DSM 17365.</title>
        <authorList>
            <consortium name="US DOE Joint Genome Institute (JGI-PGF)"/>
            <person name="Lucas S."/>
            <person name="Copeland A."/>
            <person name="Lapidus A."/>
            <person name="Bruce D."/>
            <person name="Goodwin L."/>
            <person name="Pitluck S."/>
            <person name="Kyrpides N."/>
            <person name="Mavromatis K."/>
            <person name="Ivanova N."/>
            <person name="Munk A.C."/>
            <person name="Brettin T."/>
            <person name="Detter J.C."/>
            <person name="Han C."/>
            <person name="Tapia R."/>
            <person name="Land M."/>
            <person name="Hauser L."/>
            <person name="Markowitz V."/>
            <person name="Cheng J.-F."/>
            <person name="Hugenholtz P."/>
            <person name="Woyke T."/>
            <person name="Wu D."/>
            <person name="Gronow S."/>
            <person name="Wellnitz S."/>
            <person name="Brambilla E."/>
            <person name="Klenk H.-P."/>
            <person name="Eisen J.A."/>
        </authorList>
    </citation>
    <scope>NUCLEOTIDE SEQUENCE</scope>
    <source>
        <strain>WB4</strain>
    </source>
</reference>
<gene>
    <name evidence="2" type="ordered locus">Palpr_1699</name>
</gene>
<feature type="region of interest" description="Disordered" evidence="1">
    <location>
        <begin position="448"/>
        <end position="475"/>
    </location>
</feature>
<feature type="compositionally biased region" description="Basic and acidic residues" evidence="1">
    <location>
        <begin position="956"/>
        <end position="968"/>
    </location>
</feature>
<dbReference type="PROSITE" id="PS51257">
    <property type="entry name" value="PROKAR_LIPOPROTEIN"/>
    <property type="match status" value="1"/>
</dbReference>
<sequence length="1157" mass="132179">MEKYAKNIILFLLLILLVSGCSTNKNSWLSRNYQALNTRFNVYFNGDVSYNDGLKNIQRAHKEDYSGIIPMYPISVHSNANSAQSNMDLAIEKCRKAIKLHSIKVKPQKNYKRSNSPEYKLFYNQEEFNPAMKDVWLLQGKAEFHKADFLGSVGTFSYIIRHFESDKNLQVTCQLWIARAYGEMGWMYEAEQVLSGIQQNNLTHTNVGLFAAVNADILLKKHLYKEAIPFVQLALSKETDKYYKQRFSYLLAQLYQKSNDKKAAYDSYTKVINLNAPYEMEFNARVNRAQLNQGKISDIRKELLALMKNRKNKDYLDLLYFALGNTYLQHADTLQAIENYKLSADKSTQKGLAKAATLITLGDIYYTKRKYVLAQPCYEEAGRIITKDHEDYNRVSRLGEMLGELVVQNNIVVLQDSLQRLSAMSEDKRLEVVNKIITKLTADEKAAAEKEAKEKQEAIAEAESESESMGQPIGMNNLNRLNKKAIGGSTGEWYFYNPNAIKSGEAEFLKKWGKRKLEDNWRRMNKSSSVFAEENTTKNETVKEAADTTVNSKAISENKRPEFYLKQIPVSAAQIEKSNADIATALFTMGQIYKDKIEDVPMSIATFEEFCRRFGSDKRVADAYFNIYQIQLKSGNQDQANVYRTKLITDFPDSKYQKILSQSDYAVRLENMYKEQDSIYSLTYKAFNQSDYKTVYKQVAYAKQNFPLSTLMPKFLFLNALSIGKSDKEENFRTALNDLLKSYPESDVSAMAKDILALMRQGKEAIQGTSGGSLLTRREEKSVRLEDNKESNQQFTAEKDGRHRVLFISQVKDGVINKLLYNIASFNFSRFMIKDFDLVVSKLDSTRNVLAVTNFESYDEAVWYLNSVSTDASLMNLLDQYKVQKVIISDKNFALVKTTVNLDDYLLFHGKIPENKQGTRVVLNTPPVIEEKVIANDNSTKPVEKKVEPTVGKTVQKPEEKRETKLSEKPVENLSVAKAADKPIEKPVQPQVSATKTQTVSKPDMTVQKVEVIEKETPAVIPAKPKQETVVPLFKGLFAYRANEPHFVAIFIVSGSIDFAKTKSAFDEYNAKNYGIMNLKVSLENMNNQKMVLVGPLNDAQIAKSYLLRMVKEKTLYEGLKAANYRNIISTQENLNTIVQKNQLKTYFEFMQEYYLK</sequence>
<dbReference type="OrthoDB" id="1522549at2"/>
<dbReference type="STRING" id="694427.Palpr_1699"/>
<organism evidence="2 3">
    <name type="scientific">Paludibacter propionicigenes (strain DSM 17365 / JCM 13257 / WB4)</name>
    <dbReference type="NCBI Taxonomy" id="694427"/>
    <lineage>
        <taxon>Bacteria</taxon>
        <taxon>Pseudomonadati</taxon>
        <taxon>Bacteroidota</taxon>
        <taxon>Bacteroidia</taxon>
        <taxon>Bacteroidales</taxon>
        <taxon>Paludibacteraceae</taxon>
        <taxon>Paludibacter</taxon>
    </lineage>
</organism>
<evidence type="ECO:0000313" key="3">
    <source>
        <dbReference type="Proteomes" id="UP000008718"/>
    </source>
</evidence>
<dbReference type="AlphaFoldDB" id="E4T545"/>
<feature type="compositionally biased region" description="Basic and acidic residues" evidence="1">
    <location>
        <begin position="448"/>
        <end position="458"/>
    </location>
</feature>
<dbReference type="KEGG" id="ppn:Palpr_1699"/>
<feature type="region of interest" description="Disordered" evidence="1">
    <location>
        <begin position="949"/>
        <end position="968"/>
    </location>
</feature>
<feature type="compositionally biased region" description="Basic and acidic residues" evidence="1">
    <location>
        <begin position="776"/>
        <end position="790"/>
    </location>
</feature>
<dbReference type="Proteomes" id="UP000008718">
    <property type="component" value="Chromosome"/>
</dbReference>
<protein>
    <submittedName>
        <fullName evidence="2">TPR domain-containing protein</fullName>
    </submittedName>
</protein>
<accession>E4T545</accession>
<dbReference type="EMBL" id="CP002345">
    <property type="protein sequence ID" value="ADQ79839.1"/>
    <property type="molecule type" value="Genomic_DNA"/>
</dbReference>
<dbReference type="InterPro" id="IPR011990">
    <property type="entry name" value="TPR-like_helical_dom_sf"/>
</dbReference>